<proteinExistence type="predicted"/>
<dbReference type="Pfam" id="PF02371">
    <property type="entry name" value="Transposase_20"/>
    <property type="match status" value="1"/>
</dbReference>
<feature type="domain" description="Transposase IS116/IS110/IS902 C-terminal" evidence="2">
    <location>
        <begin position="229"/>
        <end position="306"/>
    </location>
</feature>
<sequence>MKKNTTTNQYVPTDVLKCTVIAVDLAKRVFQVAGQDAAGLTVYEERINSRESFHTFLRKLPTSVTVLVETGPGAQAWAQLLKTQGNPVRILPAQHVANHRSGPKNDRNDALAILRAGRDTSISSVPVKSAAALAMQALHRVRQGYVRRRTAMSNQMRGLLLEHGLAMAQGDSAFSQGIPRILEDATQPLPDMLRELIDELLGEWSQLGERINVLTGRLETAAKNDETAKRLMTVRGIGPIISTAVIAKQTEPERFANARQFAAYFGLVPKQNSSGEKVRLGKMSKHGDAYLRSLAIQGAHAVLRQVKANSEDPDDRRLQRWVSRLGRKEAAVRLANRNLRIIWVLLQNDQTYRRQVNNDLEKAMS</sequence>
<dbReference type="AlphaFoldDB" id="A0A6A7YNC3"/>
<dbReference type="InterPro" id="IPR047650">
    <property type="entry name" value="Transpos_IS110"/>
</dbReference>
<dbReference type="Proteomes" id="UP000441404">
    <property type="component" value="Unassembled WGS sequence"/>
</dbReference>
<dbReference type="Pfam" id="PF01548">
    <property type="entry name" value="DEDD_Tnp_IS110"/>
    <property type="match status" value="1"/>
</dbReference>
<dbReference type="RefSeq" id="WP_153328989.1">
    <property type="nucleotide sequence ID" value="NZ_WIWI01000208.1"/>
</dbReference>
<evidence type="ECO:0000313" key="4">
    <source>
        <dbReference type="EMBL" id="MQT92898.1"/>
    </source>
</evidence>
<evidence type="ECO:0000313" key="5">
    <source>
        <dbReference type="Proteomes" id="UP000441404"/>
    </source>
</evidence>
<organism evidence="3 5">
    <name type="scientific">Pseudomonas helleri</name>
    <dbReference type="NCBI Taxonomy" id="1608996"/>
    <lineage>
        <taxon>Bacteria</taxon>
        <taxon>Pseudomonadati</taxon>
        <taxon>Pseudomonadota</taxon>
        <taxon>Gammaproteobacteria</taxon>
        <taxon>Pseudomonadales</taxon>
        <taxon>Pseudomonadaceae</taxon>
        <taxon>Pseudomonas</taxon>
    </lineage>
</organism>
<feature type="domain" description="Transposase IS110-like N-terminal" evidence="1">
    <location>
        <begin position="22"/>
        <end position="162"/>
    </location>
</feature>
<dbReference type="GO" id="GO:0004803">
    <property type="term" value="F:transposase activity"/>
    <property type="evidence" value="ECO:0007669"/>
    <property type="project" value="InterPro"/>
</dbReference>
<dbReference type="InterPro" id="IPR002525">
    <property type="entry name" value="Transp_IS110-like_N"/>
</dbReference>
<dbReference type="PANTHER" id="PTHR33055">
    <property type="entry name" value="TRANSPOSASE FOR INSERTION SEQUENCE ELEMENT IS1111A"/>
    <property type="match status" value="1"/>
</dbReference>
<dbReference type="GO" id="GO:0003677">
    <property type="term" value="F:DNA binding"/>
    <property type="evidence" value="ECO:0007669"/>
    <property type="project" value="InterPro"/>
</dbReference>
<evidence type="ECO:0000259" key="2">
    <source>
        <dbReference type="Pfam" id="PF02371"/>
    </source>
</evidence>
<dbReference type="InterPro" id="IPR003346">
    <property type="entry name" value="Transposase_20"/>
</dbReference>
<evidence type="ECO:0000313" key="6">
    <source>
        <dbReference type="Proteomes" id="UP000489190"/>
    </source>
</evidence>
<dbReference type="GO" id="GO:0006313">
    <property type="term" value="P:DNA transposition"/>
    <property type="evidence" value="ECO:0007669"/>
    <property type="project" value="InterPro"/>
</dbReference>
<name>A0A6A7YNC3_9PSED</name>
<dbReference type="EMBL" id="WIWI01000208">
    <property type="protein sequence ID" value="MQT92898.1"/>
    <property type="molecule type" value="Genomic_DNA"/>
</dbReference>
<comment type="caution">
    <text evidence="3">The sequence shown here is derived from an EMBL/GenBank/DDBJ whole genome shotgun (WGS) entry which is preliminary data.</text>
</comment>
<evidence type="ECO:0000259" key="1">
    <source>
        <dbReference type="Pfam" id="PF01548"/>
    </source>
</evidence>
<gene>
    <name evidence="4" type="ORF">GHO39_27920</name>
    <name evidence="3" type="ORF">GHO40_26685</name>
</gene>
<protein>
    <submittedName>
        <fullName evidence="3">IS110 family transposase</fullName>
    </submittedName>
</protein>
<dbReference type="EMBL" id="WIWJ01000131">
    <property type="protein sequence ID" value="MQT50257.1"/>
    <property type="molecule type" value="Genomic_DNA"/>
</dbReference>
<evidence type="ECO:0000313" key="3">
    <source>
        <dbReference type="EMBL" id="MQT50257.1"/>
    </source>
</evidence>
<dbReference type="PANTHER" id="PTHR33055:SF3">
    <property type="entry name" value="PUTATIVE TRANSPOSASE FOR IS117-RELATED"/>
    <property type="match status" value="1"/>
</dbReference>
<reference evidence="5 6" key="1">
    <citation type="submission" date="2019-10" db="EMBL/GenBank/DDBJ databases">
        <title>Evaluation of single-gene subtyping targets for Pseudomonas.</title>
        <authorList>
            <person name="Reichler S.J."/>
            <person name="Orsi R.H."/>
            <person name="Wiedmann M."/>
            <person name="Martin N.H."/>
            <person name="Murphy S.I."/>
        </authorList>
    </citation>
    <scope>NUCLEOTIDE SEQUENCE [LARGE SCALE GENOMIC DNA]</scope>
    <source>
        <strain evidence="4 6">FSL R10-3254</strain>
        <strain evidence="3 5">FSL R10-3257</strain>
    </source>
</reference>
<dbReference type="NCBIfam" id="NF033542">
    <property type="entry name" value="transpos_IS110"/>
    <property type="match status" value="1"/>
</dbReference>
<accession>A0A6A7YNC3</accession>
<dbReference type="Proteomes" id="UP000489190">
    <property type="component" value="Unassembled WGS sequence"/>
</dbReference>